<dbReference type="SUPFAM" id="SSF53850">
    <property type="entry name" value="Periplasmic binding protein-like II"/>
    <property type="match status" value="1"/>
</dbReference>
<dbReference type="InterPro" id="IPR000847">
    <property type="entry name" value="LysR_HTH_N"/>
</dbReference>
<evidence type="ECO:0000313" key="6">
    <source>
        <dbReference type="EMBL" id="CCK75005.1"/>
    </source>
</evidence>
<sequence length="299" mass="32821">MPKVSLEQWSMLITVVEEGSFQAAADKLLKSQSSISYAMQKMQQGLGVKVFEHKGRKAVLTDAGQLMLQRAKDLIHAASAAEKAAADFAVGWEPQIGLVLNDMFPKHILYAALTEFGQQCPQTRLEIYVEVLSGVDDKLRHGEAQIAINHMIPSGMVGEPIIEMEFVRVAHPDHPLHHIGRAIHHSDMKLHRQIVIRDSGSYRRENRGFLGSDQRWTVPNMFEALELLKLGFGSGVLARSIAEAAIDAGELKELDIDGGGPSRSNMNLIFADKANTGPAALLLAKLLKEAAKNDKSGRM</sequence>
<evidence type="ECO:0000259" key="5">
    <source>
        <dbReference type="PROSITE" id="PS50931"/>
    </source>
</evidence>
<dbReference type="KEGG" id="oai:OLEAN_C08290"/>
<dbReference type="AlphaFoldDB" id="R4YKX6"/>
<proteinExistence type="inferred from homology"/>
<dbReference type="Gene3D" id="1.10.10.10">
    <property type="entry name" value="Winged helix-like DNA-binding domain superfamily/Winged helix DNA-binding domain"/>
    <property type="match status" value="1"/>
</dbReference>
<keyword evidence="2" id="KW-0805">Transcription regulation</keyword>
<gene>
    <name evidence="6" type="ORF">OLEAN_C08290</name>
</gene>
<evidence type="ECO:0000256" key="4">
    <source>
        <dbReference type="ARBA" id="ARBA00023163"/>
    </source>
</evidence>
<dbReference type="PANTHER" id="PTHR30126:SF88">
    <property type="entry name" value="TRANSCRIPTIONAL REGULATOR-RELATED"/>
    <property type="match status" value="1"/>
</dbReference>
<organism evidence="6 7">
    <name type="scientific">Oleispira antarctica RB-8</name>
    <dbReference type="NCBI Taxonomy" id="698738"/>
    <lineage>
        <taxon>Bacteria</taxon>
        <taxon>Pseudomonadati</taxon>
        <taxon>Pseudomonadota</taxon>
        <taxon>Gammaproteobacteria</taxon>
        <taxon>Oceanospirillales</taxon>
        <taxon>Oceanospirillaceae</taxon>
        <taxon>Oleispira</taxon>
    </lineage>
</organism>
<dbReference type="PATRIC" id="fig|698738.3.peg.866"/>
<reference evidence="6 7" key="1">
    <citation type="journal article" date="2013" name="Nat. Commun.">
        <title>Genome sequence and functional genomic analysis of the oil-degrading bacterium Oleispira antarctica.</title>
        <authorList>
            <person name="Kube M."/>
            <person name="Chernikova T.N."/>
            <person name="Al-Ramahi Y."/>
            <person name="Beloqui A."/>
            <person name="Lopez-Cortez N."/>
            <person name="Guazzaroni M.E."/>
            <person name="Heipieper H.J."/>
            <person name="Klages S."/>
            <person name="Kotsyurbenko O.R."/>
            <person name="Langer I."/>
            <person name="Nechitaylo T.Y."/>
            <person name="Lunsdorf H."/>
            <person name="Fernandez M."/>
            <person name="Juarez S."/>
            <person name="Ciordia S."/>
            <person name="Singer A."/>
            <person name="Kagan O."/>
            <person name="Egorova O."/>
            <person name="Petit P.A."/>
            <person name="Stogios P."/>
            <person name="Kim Y."/>
            <person name="Tchigvintsev A."/>
            <person name="Flick R."/>
            <person name="Denaro R."/>
            <person name="Genovese M."/>
            <person name="Albar J.P."/>
            <person name="Reva O.N."/>
            <person name="Martinez-Gomariz M."/>
            <person name="Tran H."/>
            <person name="Ferrer M."/>
            <person name="Savchenko A."/>
            <person name="Yakunin A.F."/>
            <person name="Yakimov M.M."/>
            <person name="Golyshina O.V."/>
            <person name="Reinhardt R."/>
            <person name="Golyshin P.N."/>
        </authorList>
    </citation>
    <scope>NUCLEOTIDE SEQUENCE [LARGE SCALE GENOMIC DNA]</scope>
</reference>
<accession>R4YKX6</accession>
<keyword evidence="3" id="KW-0238">DNA-binding</keyword>
<dbReference type="PANTHER" id="PTHR30126">
    <property type="entry name" value="HTH-TYPE TRANSCRIPTIONAL REGULATOR"/>
    <property type="match status" value="1"/>
</dbReference>
<evidence type="ECO:0000313" key="7">
    <source>
        <dbReference type="Proteomes" id="UP000032749"/>
    </source>
</evidence>
<feature type="domain" description="HTH lysR-type" evidence="5">
    <location>
        <begin position="4"/>
        <end position="61"/>
    </location>
</feature>
<evidence type="ECO:0000256" key="3">
    <source>
        <dbReference type="ARBA" id="ARBA00023125"/>
    </source>
</evidence>
<keyword evidence="4" id="KW-0804">Transcription</keyword>
<dbReference type="HOGENOM" id="CLU_039613_35_2_6"/>
<evidence type="ECO:0000256" key="2">
    <source>
        <dbReference type="ARBA" id="ARBA00023015"/>
    </source>
</evidence>
<dbReference type="PROSITE" id="PS50931">
    <property type="entry name" value="HTH_LYSR"/>
    <property type="match status" value="1"/>
</dbReference>
<dbReference type="STRING" id="698738.OLEAN_C08290"/>
<dbReference type="EMBL" id="FO203512">
    <property type="protein sequence ID" value="CCK75005.1"/>
    <property type="molecule type" value="Genomic_DNA"/>
</dbReference>
<dbReference type="GO" id="GO:0000976">
    <property type="term" value="F:transcription cis-regulatory region binding"/>
    <property type="evidence" value="ECO:0007669"/>
    <property type="project" value="TreeGrafter"/>
</dbReference>
<comment type="similarity">
    <text evidence="1">Belongs to the LysR transcriptional regulatory family.</text>
</comment>
<dbReference type="SUPFAM" id="SSF46785">
    <property type="entry name" value="Winged helix' DNA-binding domain"/>
    <property type="match status" value="1"/>
</dbReference>
<name>R4YKX6_OLEAN</name>
<dbReference type="Gene3D" id="3.40.190.290">
    <property type="match status" value="1"/>
</dbReference>
<dbReference type="InterPro" id="IPR036388">
    <property type="entry name" value="WH-like_DNA-bd_sf"/>
</dbReference>
<keyword evidence="7" id="KW-1185">Reference proteome</keyword>
<dbReference type="Pfam" id="PF03466">
    <property type="entry name" value="LysR_substrate"/>
    <property type="match status" value="1"/>
</dbReference>
<dbReference type="InterPro" id="IPR036390">
    <property type="entry name" value="WH_DNA-bd_sf"/>
</dbReference>
<dbReference type="GO" id="GO:0003700">
    <property type="term" value="F:DNA-binding transcription factor activity"/>
    <property type="evidence" value="ECO:0007669"/>
    <property type="project" value="InterPro"/>
</dbReference>
<dbReference type="InterPro" id="IPR005119">
    <property type="entry name" value="LysR_subst-bd"/>
</dbReference>
<dbReference type="Proteomes" id="UP000032749">
    <property type="component" value="Chromosome"/>
</dbReference>
<dbReference type="Pfam" id="PF00126">
    <property type="entry name" value="HTH_1"/>
    <property type="match status" value="1"/>
</dbReference>
<evidence type="ECO:0000256" key="1">
    <source>
        <dbReference type="ARBA" id="ARBA00009437"/>
    </source>
</evidence>
<protein>
    <submittedName>
        <fullName evidence="6">Transcriptional regulator, LysR family</fullName>
    </submittedName>
</protein>